<evidence type="ECO:0000256" key="1">
    <source>
        <dbReference type="SAM" id="Phobius"/>
    </source>
</evidence>
<keyword evidence="1" id="KW-1133">Transmembrane helix</keyword>
<dbReference type="AlphaFoldDB" id="A0A224XUW1"/>
<name>A0A224XUW1_9HEMI</name>
<keyword evidence="1" id="KW-0812">Transmembrane</keyword>
<organism evidence="2">
    <name type="scientific">Panstrongylus lignarius</name>
    <dbReference type="NCBI Taxonomy" id="156445"/>
    <lineage>
        <taxon>Eukaryota</taxon>
        <taxon>Metazoa</taxon>
        <taxon>Ecdysozoa</taxon>
        <taxon>Arthropoda</taxon>
        <taxon>Hexapoda</taxon>
        <taxon>Insecta</taxon>
        <taxon>Pterygota</taxon>
        <taxon>Neoptera</taxon>
        <taxon>Paraneoptera</taxon>
        <taxon>Hemiptera</taxon>
        <taxon>Heteroptera</taxon>
        <taxon>Panheteroptera</taxon>
        <taxon>Cimicomorpha</taxon>
        <taxon>Reduviidae</taxon>
        <taxon>Triatominae</taxon>
        <taxon>Panstrongylus</taxon>
    </lineage>
</organism>
<proteinExistence type="predicted"/>
<reference evidence="2" key="1">
    <citation type="journal article" date="2018" name="PLoS Negl. Trop. Dis.">
        <title>An insight into the salivary gland and fat body transcriptome of Panstrongylus lignarius (Hemiptera: Heteroptera), the main vector of Chagas disease in Peru.</title>
        <authorList>
            <person name="Nevoa J.C."/>
            <person name="Mendes M.T."/>
            <person name="da Silva M.V."/>
            <person name="Soares S.C."/>
            <person name="Oliveira C.J.F."/>
            <person name="Ribeiro J.M.C."/>
        </authorList>
    </citation>
    <scope>NUCLEOTIDE SEQUENCE</scope>
</reference>
<evidence type="ECO:0000313" key="2">
    <source>
        <dbReference type="EMBL" id="JAW16346.1"/>
    </source>
</evidence>
<sequence>MRHVLLLFSFLFLHFSQLFLGFALFQLCFSEYRAYLVGCHDQSQHLAVQQISVFLYMFHTLFSINLI</sequence>
<keyword evidence="1" id="KW-0472">Membrane</keyword>
<feature type="transmembrane region" description="Helical" evidence="1">
    <location>
        <begin position="46"/>
        <end position="66"/>
    </location>
</feature>
<dbReference type="EMBL" id="GFTR01000080">
    <property type="protein sequence ID" value="JAW16346.1"/>
    <property type="molecule type" value="Transcribed_RNA"/>
</dbReference>
<protein>
    <submittedName>
        <fullName evidence="2">Uncharacterized protein</fullName>
    </submittedName>
</protein>
<accession>A0A224XUW1</accession>